<dbReference type="AlphaFoldDB" id="A0A843TM04"/>
<keyword evidence="3" id="KW-0479">Metal-binding</keyword>
<keyword evidence="4" id="KW-0862">Zinc</keyword>
<sequence>MMVAIFFRLATAAASPPPGFPSPPLPFVHLDYLEAGADVLITASYQATIQGFHSKGFSIEQSEDLLRKSVAIACEAREIFYDKLADGGV</sequence>
<evidence type="ECO:0000259" key="5">
    <source>
        <dbReference type="Pfam" id="PF02574"/>
    </source>
</evidence>
<accession>A0A843TM04</accession>
<evidence type="ECO:0000313" key="7">
    <source>
        <dbReference type="Proteomes" id="UP000652761"/>
    </source>
</evidence>
<dbReference type="PANTHER" id="PTHR46015">
    <property type="entry name" value="ZGC:172121"/>
    <property type="match status" value="1"/>
</dbReference>
<dbReference type="GO" id="GO:0046872">
    <property type="term" value="F:metal ion binding"/>
    <property type="evidence" value="ECO:0007669"/>
    <property type="project" value="UniProtKB-KW"/>
</dbReference>
<dbReference type="OrthoDB" id="261426at2759"/>
<evidence type="ECO:0000313" key="6">
    <source>
        <dbReference type="EMBL" id="MQL72718.1"/>
    </source>
</evidence>
<keyword evidence="2" id="KW-0808">Transferase</keyword>
<dbReference type="SUPFAM" id="SSF82282">
    <property type="entry name" value="Homocysteine S-methyltransferase"/>
    <property type="match status" value="1"/>
</dbReference>
<gene>
    <name evidence="6" type="ORF">Taro_005042</name>
</gene>
<dbReference type="GO" id="GO:0032259">
    <property type="term" value="P:methylation"/>
    <property type="evidence" value="ECO:0007669"/>
    <property type="project" value="UniProtKB-KW"/>
</dbReference>
<dbReference type="Proteomes" id="UP000652761">
    <property type="component" value="Unassembled WGS sequence"/>
</dbReference>
<dbReference type="GO" id="GO:0033528">
    <property type="term" value="P:S-methylmethionine cycle"/>
    <property type="evidence" value="ECO:0007669"/>
    <property type="project" value="TreeGrafter"/>
</dbReference>
<keyword evidence="7" id="KW-1185">Reference proteome</keyword>
<organism evidence="6 7">
    <name type="scientific">Colocasia esculenta</name>
    <name type="common">Wild taro</name>
    <name type="synonym">Arum esculentum</name>
    <dbReference type="NCBI Taxonomy" id="4460"/>
    <lineage>
        <taxon>Eukaryota</taxon>
        <taxon>Viridiplantae</taxon>
        <taxon>Streptophyta</taxon>
        <taxon>Embryophyta</taxon>
        <taxon>Tracheophyta</taxon>
        <taxon>Spermatophyta</taxon>
        <taxon>Magnoliopsida</taxon>
        <taxon>Liliopsida</taxon>
        <taxon>Araceae</taxon>
        <taxon>Aroideae</taxon>
        <taxon>Colocasieae</taxon>
        <taxon>Colocasia</taxon>
    </lineage>
</organism>
<dbReference type="InterPro" id="IPR051486">
    <property type="entry name" value="Hcy_S-methyltransferase"/>
</dbReference>
<comment type="caution">
    <text evidence="6">The sequence shown here is derived from an EMBL/GenBank/DDBJ whole genome shotgun (WGS) entry which is preliminary data.</text>
</comment>
<dbReference type="InterPro" id="IPR036589">
    <property type="entry name" value="HCY_dom_sf"/>
</dbReference>
<reference evidence="6" key="1">
    <citation type="submission" date="2017-07" db="EMBL/GenBank/DDBJ databases">
        <title>Taro Niue Genome Assembly and Annotation.</title>
        <authorList>
            <person name="Atibalentja N."/>
            <person name="Keating K."/>
            <person name="Fields C.J."/>
        </authorList>
    </citation>
    <scope>NUCLEOTIDE SEQUENCE</scope>
    <source>
        <strain evidence="6">Niue_2</strain>
        <tissue evidence="6">Leaf</tissue>
    </source>
</reference>
<evidence type="ECO:0000256" key="1">
    <source>
        <dbReference type="ARBA" id="ARBA00022603"/>
    </source>
</evidence>
<dbReference type="PANTHER" id="PTHR46015:SF1">
    <property type="entry name" value="HOMOCYSTEINE S-METHYLTRANSFERASE-LIKE ISOFORM 1"/>
    <property type="match status" value="1"/>
</dbReference>
<name>A0A843TM04_COLES</name>
<proteinExistence type="predicted"/>
<dbReference type="Gene3D" id="3.20.20.330">
    <property type="entry name" value="Homocysteine-binding-like domain"/>
    <property type="match status" value="1"/>
</dbReference>
<keyword evidence="1" id="KW-0489">Methyltransferase</keyword>
<dbReference type="Pfam" id="PF02574">
    <property type="entry name" value="S-methyl_trans"/>
    <property type="match status" value="1"/>
</dbReference>
<evidence type="ECO:0000256" key="4">
    <source>
        <dbReference type="ARBA" id="ARBA00022833"/>
    </source>
</evidence>
<dbReference type="EMBL" id="NMUH01000140">
    <property type="protein sequence ID" value="MQL72718.1"/>
    <property type="molecule type" value="Genomic_DNA"/>
</dbReference>
<dbReference type="InterPro" id="IPR003726">
    <property type="entry name" value="HCY_dom"/>
</dbReference>
<evidence type="ECO:0000256" key="3">
    <source>
        <dbReference type="ARBA" id="ARBA00022723"/>
    </source>
</evidence>
<dbReference type="GO" id="GO:0008898">
    <property type="term" value="F:S-adenosylmethionine-homocysteine S-methyltransferase activity"/>
    <property type="evidence" value="ECO:0007669"/>
    <property type="project" value="TreeGrafter"/>
</dbReference>
<protein>
    <recommendedName>
        <fullName evidence="5">Hcy-binding domain-containing protein</fullName>
    </recommendedName>
</protein>
<dbReference type="GO" id="GO:0009086">
    <property type="term" value="P:methionine biosynthetic process"/>
    <property type="evidence" value="ECO:0007669"/>
    <property type="project" value="TreeGrafter"/>
</dbReference>
<feature type="domain" description="Hcy-binding" evidence="5">
    <location>
        <begin position="28"/>
        <end position="80"/>
    </location>
</feature>
<evidence type="ECO:0000256" key="2">
    <source>
        <dbReference type="ARBA" id="ARBA00022679"/>
    </source>
</evidence>